<organism evidence="4 5">
    <name type="scientific">Vogesella oryzagri</name>
    <dbReference type="NCBI Taxonomy" id="3160864"/>
    <lineage>
        <taxon>Bacteria</taxon>
        <taxon>Pseudomonadati</taxon>
        <taxon>Pseudomonadota</taxon>
        <taxon>Betaproteobacteria</taxon>
        <taxon>Neisseriales</taxon>
        <taxon>Chromobacteriaceae</taxon>
        <taxon>Vogesella</taxon>
    </lineage>
</organism>
<reference evidence="4" key="1">
    <citation type="submission" date="2024-06" db="EMBL/GenBank/DDBJ databases">
        <title>Genome sequence of Vogesella sp. MAHUQ-64.</title>
        <authorList>
            <person name="Huq M.A."/>
        </authorList>
    </citation>
    <scope>NUCLEOTIDE SEQUENCE</scope>
    <source>
        <strain evidence="4">MAHUQ-64</strain>
    </source>
</reference>
<name>A0ABV1M7T5_9NEIS</name>
<keyword evidence="2" id="KW-0732">Signal</keyword>
<dbReference type="NCBIfam" id="TIGR03863">
    <property type="entry name" value="PQQ_ABC_bind"/>
    <property type="match status" value="1"/>
</dbReference>
<evidence type="ECO:0000256" key="2">
    <source>
        <dbReference type="ARBA" id="ARBA00022729"/>
    </source>
</evidence>
<dbReference type="PANTHER" id="PTHR30483:SF6">
    <property type="entry name" value="PERIPLASMIC BINDING PROTEIN OF ABC TRANSPORTER FOR NATURAL AMINO ACIDS"/>
    <property type="match status" value="1"/>
</dbReference>
<evidence type="ECO:0000259" key="3">
    <source>
        <dbReference type="Pfam" id="PF13458"/>
    </source>
</evidence>
<proteinExistence type="inferred from homology"/>
<accession>A0ABV1M7T5</accession>
<feature type="domain" description="Leucine-binding protein" evidence="3">
    <location>
        <begin position="73"/>
        <end position="221"/>
    </location>
</feature>
<evidence type="ECO:0000313" key="5">
    <source>
        <dbReference type="Proteomes" id="UP001433638"/>
    </source>
</evidence>
<comment type="caution">
    <text evidence="4">The sequence shown here is derived from an EMBL/GenBank/DDBJ whole genome shotgun (WGS) entry which is preliminary data.</text>
</comment>
<keyword evidence="5" id="KW-1185">Reference proteome</keyword>
<dbReference type="Pfam" id="PF13458">
    <property type="entry name" value="Peripla_BP_6"/>
    <property type="match status" value="1"/>
</dbReference>
<dbReference type="InterPro" id="IPR022478">
    <property type="entry name" value="ABC_transptr_sub-bd_PQQ"/>
</dbReference>
<dbReference type="SUPFAM" id="SSF53822">
    <property type="entry name" value="Periplasmic binding protein-like I"/>
    <property type="match status" value="1"/>
</dbReference>
<dbReference type="RefSeq" id="WP_349589098.1">
    <property type="nucleotide sequence ID" value="NZ_JBEFLD010000007.1"/>
</dbReference>
<evidence type="ECO:0000256" key="1">
    <source>
        <dbReference type="ARBA" id="ARBA00010062"/>
    </source>
</evidence>
<dbReference type="InterPro" id="IPR028081">
    <property type="entry name" value="Leu-bd"/>
</dbReference>
<dbReference type="Proteomes" id="UP001433638">
    <property type="component" value="Unassembled WGS sequence"/>
</dbReference>
<dbReference type="PANTHER" id="PTHR30483">
    <property type="entry name" value="LEUCINE-SPECIFIC-BINDING PROTEIN"/>
    <property type="match status" value="1"/>
</dbReference>
<protein>
    <submittedName>
        <fullName evidence="4">ABC transporter substrate-binding protein</fullName>
    </submittedName>
</protein>
<gene>
    <name evidence="4" type="ORF">ABNW52_14270</name>
</gene>
<sequence>MDAAGTLRHAAANTHPQGRAMSTLPRLAACAAAVLLSLAAAAQTSIRISYLEEARAAANPLANIEPRPADLGRAGAELGLADNNTTGRFLQQRFELKRIDVPLGASGADMLARLDKQGAGLVVLNVSAAAIDRLLQQPAASRYLFFNTGAADDRLRQSQCRANLLHPLPGRAMQADALAQYLATRRWNKWFLVTGPRPEDKLYAAAIRRAAKRFGGRIVLDKSWNYGHDARRTAQGEVPVFTQGGDYDVLIVADESGDFGDYLSYRTWLPRPVAGTQGLTADGWHAAAEQWGAVQLQNRFRAHSGRSMQAVDYAAWAAVRSVGEAASRTGSGDAAKLAAYIRGPDFQLAGFKGRTLSYRPWNGELRQPMMVAQPRSLVSLSPQDGFLHPRTDLDTLGFDAPEVSCKGK</sequence>
<dbReference type="InterPro" id="IPR051010">
    <property type="entry name" value="BCAA_transport"/>
</dbReference>
<comment type="similarity">
    <text evidence="1">Belongs to the leucine-binding protein family.</text>
</comment>
<dbReference type="EMBL" id="JBEFLD010000007">
    <property type="protein sequence ID" value="MEQ6291780.1"/>
    <property type="molecule type" value="Genomic_DNA"/>
</dbReference>
<evidence type="ECO:0000313" key="4">
    <source>
        <dbReference type="EMBL" id="MEQ6291780.1"/>
    </source>
</evidence>
<dbReference type="Gene3D" id="3.40.50.2300">
    <property type="match status" value="2"/>
</dbReference>
<dbReference type="InterPro" id="IPR028082">
    <property type="entry name" value="Peripla_BP_I"/>
</dbReference>